<feature type="active site" description="Proton acceptor" evidence="16">
    <location>
        <position position="409"/>
    </location>
</feature>
<dbReference type="InterPro" id="IPR020610">
    <property type="entry name" value="Thiolase_AS"/>
</dbReference>
<dbReference type="EMBL" id="GCES01005034">
    <property type="protein sequence ID" value="JAR81289.1"/>
    <property type="molecule type" value="Transcribed_RNA"/>
</dbReference>
<dbReference type="GO" id="GO:0005777">
    <property type="term" value="C:peroxisome"/>
    <property type="evidence" value="ECO:0007669"/>
    <property type="project" value="UniProtKB-SubCell"/>
</dbReference>
<evidence type="ECO:0000256" key="8">
    <source>
        <dbReference type="ARBA" id="ARBA00023140"/>
    </source>
</evidence>
<comment type="catalytic activity">
    <reaction evidence="13">
        <text>hexanoyl-CoA + acetyl-CoA = 3-oxooctanoyl-CoA + CoA</text>
        <dbReference type="Rhea" id="RHEA:31203"/>
        <dbReference type="ChEBI" id="CHEBI:57287"/>
        <dbReference type="ChEBI" id="CHEBI:57288"/>
        <dbReference type="ChEBI" id="CHEBI:62619"/>
        <dbReference type="ChEBI" id="CHEBI:62620"/>
    </reaction>
    <physiologicalReaction direction="right-to-left" evidence="13">
        <dbReference type="Rhea" id="RHEA:31205"/>
    </physiologicalReaction>
</comment>
<name>A0A147AS21_FUNHE</name>
<evidence type="ECO:0000256" key="12">
    <source>
        <dbReference type="ARBA" id="ARBA00047485"/>
    </source>
</evidence>
<evidence type="ECO:0000256" key="14">
    <source>
        <dbReference type="ARBA" id="ARBA00049178"/>
    </source>
</evidence>
<organism evidence="20">
    <name type="scientific">Fundulus heteroclitus</name>
    <name type="common">Killifish</name>
    <name type="synonym">Mummichog</name>
    <dbReference type="NCBI Taxonomy" id="8078"/>
    <lineage>
        <taxon>Eukaryota</taxon>
        <taxon>Metazoa</taxon>
        <taxon>Chordata</taxon>
        <taxon>Craniata</taxon>
        <taxon>Vertebrata</taxon>
        <taxon>Euteleostomi</taxon>
        <taxon>Actinopterygii</taxon>
        <taxon>Neopterygii</taxon>
        <taxon>Teleostei</taxon>
        <taxon>Neoteleostei</taxon>
        <taxon>Acanthomorphata</taxon>
        <taxon>Ovalentaria</taxon>
        <taxon>Atherinomorphae</taxon>
        <taxon>Cyprinodontiformes</taxon>
        <taxon>Fundulidae</taxon>
        <taxon>Fundulus</taxon>
    </lineage>
</organism>
<feature type="active site" description="Proton acceptor" evidence="16">
    <location>
        <position position="378"/>
    </location>
</feature>
<dbReference type="PROSITE" id="PS00099">
    <property type="entry name" value="THIOLASE_3"/>
    <property type="match status" value="1"/>
</dbReference>
<dbReference type="InterPro" id="IPR020617">
    <property type="entry name" value="Thiolase_C"/>
</dbReference>
<dbReference type="PANTHER" id="PTHR43853">
    <property type="entry name" value="3-KETOACYL-COA THIOLASE, PEROXISOMAL"/>
    <property type="match status" value="1"/>
</dbReference>
<dbReference type="Proteomes" id="UP000265000">
    <property type="component" value="Unplaced"/>
</dbReference>
<evidence type="ECO:0000313" key="22">
    <source>
        <dbReference type="Proteomes" id="UP000265000"/>
    </source>
</evidence>
<accession>A0A147AS21</accession>
<evidence type="ECO:0000256" key="10">
    <source>
        <dbReference type="ARBA" id="ARBA00036770"/>
    </source>
</evidence>
<evidence type="ECO:0000256" key="6">
    <source>
        <dbReference type="ARBA" id="ARBA00022946"/>
    </source>
</evidence>
<dbReference type="SUPFAM" id="SSF53901">
    <property type="entry name" value="Thiolase-like"/>
    <property type="match status" value="2"/>
</dbReference>
<evidence type="ECO:0000256" key="1">
    <source>
        <dbReference type="ARBA" id="ARBA00004275"/>
    </source>
</evidence>
<evidence type="ECO:0000256" key="13">
    <source>
        <dbReference type="ARBA" id="ARBA00048001"/>
    </source>
</evidence>
<dbReference type="InterPro" id="IPR016039">
    <property type="entry name" value="Thiolase-like"/>
</dbReference>
<evidence type="ECO:0000313" key="21">
    <source>
        <dbReference type="Ensembl" id="ENSFHEP00000013351.1"/>
    </source>
</evidence>
<evidence type="ECO:0000256" key="15">
    <source>
        <dbReference type="ARBA" id="ARBA00049306"/>
    </source>
</evidence>
<dbReference type="InterPro" id="IPR020613">
    <property type="entry name" value="Thiolase_CS"/>
</dbReference>
<evidence type="ECO:0000256" key="16">
    <source>
        <dbReference type="PIRSR" id="PIRSR000429-1"/>
    </source>
</evidence>
<comment type="subcellular location">
    <subcellularLocation>
        <location evidence="1">Peroxisome</location>
    </subcellularLocation>
</comment>
<dbReference type="FunFam" id="3.40.47.10:FF:000035">
    <property type="entry name" value="3-ketoacyl-CoA thiolase A, peroxisomal"/>
    <property type="match status" value="1"/>
</dbReference>
<dbReference type="PIRSF" id="PIRSF000429">
    <property type="entry name" value="Ac-CoA_Ac_transf"/>
    <property type="match status" value="1"/>
</dbReference>
<evidence type="ECO:0000256" key="9">
    <source>
        <dbReference type="ARBA" id="ARBA00023315"/>
    </source>
</evidence>
<keyword evidence="22" id="KW-1185">Reference proteome</keyword>
<comment type="pathway">
    <text evidence="2">Lipid metabolism; peroxisomal fatty acid beta-oxidation.</text>
</comment>
<dbReference type="CDD" id="cd00751">
    <property type="entry name" value="thiolase"/>
    <property type="match status" value="1"/>
</dbReference>
<dbReference type="InterPro" id="IPR020615">
    <property type="entry name" value="Thiolase_acyl_enz_int_AS"/>
</dbReference>
<comment type="catalytic activity">
    <reaction evidence="10">
        <text>3-oxo-(6Z,9Z,12Z,15Z,18Z,21Z)-tetracosahexaenoyl-CoA + CoA = (4Z,7Z,10Z,13Z,16Z,19Z)-docosahexaenoyl-CoA + acetyl-CoA</text>
        <dbReference type="Rhea" id="RHEA:39131"/>
        <dbReference type="ChEBI" id="CHEBI:57287"/>
        <dbReference type="ChEBI" id="CHEBI:57288"/>
        <dbReference type="ChEBI" id="CHEBI:74298"/>
        <dbReference type="ChEBI" id="CHEBI:74304"/>
    </reaction>
    <physiologicalReaction direction="left-to-right" evidence="10">
        <dbReference type="Rhea" id="RHEA:39132"/>
    </physiologicalReaction>
</comment>
<dbReference type="STRING" id="8078.ENSFHEP00000013351"/>
<dbReference type="PROSITE" id="PS00098">
    <property type="entry name" value="THIOLASE_1"/>
    <property type="match status" value="1"/>
</dbReference>
<dbReference type="GO" id="GO:0006635">
    <property type="term" value="P:fatty acid beta-oxidation"/>
    <property type="evidence" value="ECO:0007669"/>
    <property type="project" value="TreeGrafter"/>
</dbReference>
<comment type="catalytic activity">
    <reaction evidence="15">
        <text>3-oxohexadecanedioyl-CoA + CoA = tetradecanedioyl-CoA + acetyl-CoA</text>
        <dbReference type="Rhea" id="RHEA:40343"/>
        <dbReference type="ChEBI" id="CHEBI:57287"/>
        <dbReference type="ChEBI" id="CHEBI:57288"/>
        <dbReference type="ChEBI" id="CHEBI:77081"/>
        <dbReference type="ChEBI" id="CHEBI:77084"/>
    </reaction>
    <physiologicalReaction direction="left-to-right" evidence="15">
        <dbReference type="Rhea" id="RHEA:40344"/>
    </physiologicalReaction>
</comment>
<dbReference type="GeneTree" id="ENSGT01030000234626"/>
<evidence type="ECO:0000259" key="19">
    <source>
        <dbReference type="Pfam" id="PF02803"/>
    </source>
</evidence>
<comment type="catalytic activity">
    <reaction evidence="14">
        <text>an acyl-CoA + acetyl-CoA = a 3-oxoacyl-CoA + CoA</text>
        <dbReference type="Rhea" id="RHEA:21564"/>
        <dbReference type="ChEBI" id="CHEBI:57287"/>
        <dbReference type="ChEBI" id="CHEBI:57288"/>
        <dbReference type="ChEBI" id="CHEBI:58342"/>
        <dbReference type="ChEBI" id="CHEBI:90726"/>
        <dbReference type="EC" id="2.3.1.16"/>
    </reaction>
    <physiologicalReaction direction="right-to-left" evidence="14">
        <dbReference type="Rhea" id="RHEA:21566"/>
    </physiologicalReaction>
</comment>
<dbReference type="Gene3D" id="3.40.47.10">
    <property type="match status" value="1"/>
</dbReference>
<sequence>MERLKVISGHLLPRGPSEPLRVLRSCGSGSSVPGTGEEVVVVHGRRTAIGKAKRGSFKDTTPDELLSAVMSAVLADVGLPAARLGDVCVGNVLQPGAGALMARVAHFLSGFPETVPVYTVNRQCSSGLQALLNIAGAIRSGSIELGLACGVESMSLRSIGNPGDLSSRLVENDKARDCLVPMGITSENVAERFGVSREKQDAFALSSQLKAAQAQNSGRFDQEIVPVTVSVTDESGRERRLQVRKDEGIRAGTTLDGLSGLRPAFKPDGSTTAGNSSQVSDGAAAVLLGRRSAVEVLGLPVLAVLRGSAVVGVPPDLMGIGPAVAIPAALRQAGLSLDDIDVFEINEAFASQALYCVEKLGLPLEKVNPNGGAIALGHPLGCTGARQVVTLLNELRRRGRRAYGVVSMCIGTGMGAAAVFEFPGPQREEGGRVAGRT</sequence>
<evidence type="ECO:0000256" key="4">
    <source>
        <dbReference type="ARBA" id="ARBA00022679"/>
    </source>
</evidence>
<dbReference type="PANTHER" id="PTHR43853:SF8">
    <property type="entry name" value="3-KETOACYL-COA THIOLASE, PEROXISOMAL"/>
    <property type="match status" value="1"/>
</dbReference>
<dbReference type="InterPro" id="IPR002155">
    <property type="entry name" value="Thiolase"/>
</dbReference>
<evidence type="ECO:0000256" key="5">
    <source>
        <dbReference type="ARBA" id="ARBA00022832"/>
    </source>
</evidence>
<dbReference type="Pfam" id="PF02803">
    <property type="entry name" value="Thiolase_C"/>
    <property type="match status" value="1"/>
</dbReference>
<feature type="domain" description="Thiolase N-terminal" evidence="18">
    <location>
        <begin position="39"/>
        <end position="291"/>
    </location>
</feature>
<feature type="active site" description="Acyl-thioester intermediate" evidence="16">
    <location>
        <position position="124"/>
    </location>
</feature>
<reference evidence="21" key="2">
    <citation type="submission" date="2025-05" db="UniProtKB">
        <authorList>
            <consortium name="Ensembl"/>
        </authorList>
    </citation>
    <scope>IDENTIFICATION</scope>
</reference>
<dbReference type="Pfam" id="PF00108">
    <property type="entry name" value="Thiolase_N"/>
    <property type="match status" value="1"/>
</dbReference>
<feature type="domain" description="Thiolase C-terminal" evidence="19">
    <location>
        <begin position="300"/>
        <end position="421"/>
    </location>
</feature>
<protein>
    <submittedName>
        <fullName evidence="20">3-ketoacyl-CoA thiolase, peroxisomal</fullName>
    </submittedName>
    <submittedName>
        <fullName evidence="21">Acetyl-CoA acyltransferase 1</fullName>
    </submittedName>
</protein>
<dbReference type="Ensembl" id="ENSFHET00000032353.1">
    <property type="protein sequence ID" value="ENSFHEP00000013351.1"/>
    <property type="gene ID" value="ENSFHEG00000014889.1"/>
</dbReference>
<evidence type="ECO:0000256" key="17">
    <source>
        <dbReference type="RuleBase" id="RU003557"/>
    </source>
</evidence>
<evidence type="ECO:0000256" key="11">
    <source>
        <dbReference type="ARBA" id="ARBA00037000"/>
    </source>
</evidence>
<evidence type="ECO:0000313" key="20">
    <source>
        <dbReference type="EMBL" id="JAR81289.1"/>
    </source>
</evidence>
<evidence type="ECO:0000259" key="18">
    <source>
        <dbReference type="Pfam" id="PF00108"/>
    </source>
</evidence>
<dbReference type="PROSITE" id="PS00737">
    <property type="entry name" value="THIOLASE_2"/>
    <property type="match status" value="1"/>
</dbReference>
<keyword evidence="6" id="KW-0809">Transit peptide</keyword>
<reference evidence="20" key="1">
    <citation type="submission" date="2015-01" db="EMBL/GenBank/DDBJ databases">
        <title>EvidentialGene: Evidence-directed Construction of Complete mRNA Transcriptomes without Genomes.</title>
        <authorList>
            <person name="Gilbert D.G."/>
        </authorList>
    </citation>
    <scope>NUCLEOTIDE SEQUENCE</scope>
</reference>
<dbReference type="GO" id="GO:0050633">
    <property type="term" value="F:acetyl-CoA C-myristoyltransferase activity"/>
    <property type="evidence" value="ECO:0007669"/>
    <property type="project" value="UniProtKB-EC"/>
</dbReference>
<evidence type="ECO:0000256" key="3">
    <source>
        <dbReference type="ARBA" id="ARBA00010982"/>
    </source>
</evidence>
<proteinExistence type="inferred from homology"/>
<keyword evidence="8" id="KW-0576">Peroxisome</keyword>
<evidence type="ECO:0000256" key="7">
    <source>
        <dbReference type="ARBA" id="ARBA00023098"/>
    </source>
</evidence>
<dbReference type="InterPro" id="IPR020616">
    <property type="entry name" value="Thiolase_N"/>
</dbReference>
<comment type="catalytic activity">
    <reaction evidence="11">
        <text>2 acetyl-CoA = acetoacetyl-CoA + CoA</text>
        <dbReference type="Rhea" id="RHEA:21036"/>
        <dbReference type="ChEBI" id="CHEBI:57286"/>
        <dbReference type="ChEBI" id="CHEBI:57287"/>
        <dbReference type="ChEBI" id="CHEBI:57288"/>
        <dbReference type="EC" id="2.3.1.9"/>
    </reaction>
    <physiologicalReaction direction="right-to-left" evidence="11">
        <dbReference type="Rhea" id="RHEA:21038"/>
    </physiologicalReaction>
</comment>
<dbReference type="AlphaFoldDB" id="A0A147AS21"/>
<keyword evidence="5" id="KW-0276">Fatty acid metabolism</keyword>
<keyword evidence="9 17" id="KW-0012">Acyltransferase</keyword>
<keyword evidence="7" id="KW-0443">Lipid metabolism</keyword>
<comment type="catalytic activity">
    <reaction evidence="12">
        <text>tetradecanoyl-CoA + acetyl-CoA = 3-oxohexadecanoyl-CoA + CoA</text>
        <dbReference type="Rhea" id="RHEA:18161"/>
        <dbReference type="ChEBI" id="CHEBI:57287"/>
        <dbReference type="ChEBI" id="CHEBI:57288"/>
        <dbReference type="ChEBI" id="CHEBI:57349"/>
        <dbReference type="ChEBI" id="CHEBI:57385"/>
        <dbReference type="EC" id="2.3.1.155"/>
    </reaction>
    <physiologicalReaction direction="right-to-left" evidence="12">
        <dbReference type="Rhea" id="RHEA:18163"/>
    </physiologicalReaction>
</comment>
<dbReference type="GO" id="GO:0003985">
    <property type="term" value="F:acetyl-CoA C-acetyltransferase activity"/>
    <property type="evidence" value="ECO:0007669"/>
    <property type="project" value="UniProtKB-EC"/>
</dbReference>
<evidence type="ECO:0000256" key="2">
    <source>
        <dbReference type="ARBA" id="ARBA00004846"/>
    </source>
</evidence>
<dbReference type="InterPro" id="IPR050215">
    <property type="entry name" value="Thiolase-like_sf_Thiolase"/>
</dbReference>
<comment type="similarity">
    <text evidence="3 17">Belongs to the thiolase-like superfamily. Thiolase family.</text>
</comment>
<dbReference type="GO" id="GO:0010124">
    <property type="term" value="P:phenylacetate catabolic process"/>
    <property type="evidence" value="ECO:0007669"/>
    <property type="project" value="TreeGrafter"/>
</dbReference>
<dbReference type="NCBIfam" id="TIGR01930">
    <property type="entry name" value="AcCoA-C-Actrans"/>
    <property type="match status" value="1"/>
</dbReference>
<keyword evidence="4 17" id="KW-0808">Transferase</keyword>